<dbReference type="Pfam" id="PF00903">
    <property type="entry name" value="Glyoxalase"/>
    <property type="match status" value="1"/>
</dbReference>
<dbReference type="EMBL" id="CP029188">
    <property type="protein sequence ID" value="AWI31533.1"/>
    <property type="molecule type" value="Genomic_DNA"/>
</dbReference>
<protein>
    <submittedName>
        <fullName evidence="3">VOC family protein</fullName>
    </submittedName>
</protein>
<feature type="domain" description="VOC" evidence="2">
    <location>
        <begin position="19"/>
        <end position="141"/>
    </location>
</feature>
<accession>A0A2S1SYM7</accession>
<evidence type="ECO:0000313" key="3">
    <source>
        <dbReference type="EMBL" id="AWI31533.1"/>
    </source>
</evidence>
<dbReference type="Gene3D" id="3.10.180.10">
    <property type="entry name" value="2,3-Dihydroxybiphenyl 1,2-Dioxygenase, domain 1"/>
    <property type="match status" value="1"/>
</dbReference>
<keyword evidence="1" id="KW-0479">Metal-binding</keyword>
<dbReference type="KEGG" id="stir:DDW44_24215"/>
<sequence>MPDRPQTPDLPALPAPETGLLLTHFLTVRDVARSRDFYADVLGGEVVLEENPAIVKAANSWIIMNPGGGPTPDKPGITLTAPEPGDPVSAFMNIRVADIEDFCARAKEKGARFLTEPIDRKAELRCYMRDPDGRLIEVGQATGILRGVYADPPAGSGTG</sequence>
<dbReference type="CDD" id="cd06587">
    <property type="entry name" value="VOC"/>
    <property type="match status" value="1"/>
</dbReference>
<dbReference type="InterPro" id="IPR004360">
    <property type="entry name" value="Glyas_Fos-R_dOase_dom"/>
</dbReference>
<reference evidence="3 4" key="1">
    <citation type="submission" date="2018-05" db="EMBL/GenBank/DDBJ databases">
        <title>Complete genome sequence of sponge-derived Streptomyces sp. HNM0039.</title>
        <authorList>
            <person name="Huang X."/>
            <person name="Zhou S."/>
        </authorList>
    </citation>
    <scope>NUCLEOTIDE SEQUENCE [LARGE SCALE GENOMIC DNA]</scope>
    <source>
        <strain evidence="3 4">HNM0039</strain>
    </source>
</reference>
<dbReference type="InterPro" id="IPR051785">
    <property type="entry name" value="MMCE/EMCE_epimerase"/>
</dbReference>
<dbReference type="InterPro" id="IPR037523">
    <property type="entry name" value="VOC_core"/>
</dbReference>
<evidence type="ECO:0000256" key="1">
    <source>
        <dbReference type="ARBA" id="ARBA00022723"/>
    </source>
</evidence>
<proteinExistence type="predicted"/>
<name>A0A2S1SYM7_9ACTN</name>
<evidence type="ECO:0000313" key="4">
    <source>
        <dbReference type="Proteomes" id="UP000244900"/>
    </source>
</evidence>
<dbReference type="GO" id="GO:0046491">
    <property type="term" value="P:L-methylmalonyl-CoA metabolic process"/>
    <property type="evidence" value="ECO:0007669"/>
    <property type="project" value="TreeGrafter"/>
</dbReference>
<dbReference type="OrthoDB" id="9789841at2"/>
<dbReference type="GO" id="GO:0004493">
    <property type="term" value="F:methylmalonyl-CoA epimerase activity"/>
    <property type="evidence" value="ECO:0007669"/>
    <property type="project" value="TreeGrafter"/>
</dbReference>
<gene>
    <name evidence="3" type="ORF">DDW44_24215</name>
</gene>
<keyword evidence="4" id="KW-1185">Reference proteome</keyword>
<dbReference type="PROSITE" id="PS51819">
    <property type="entry name" value="VOC"/>
    <property type="match status" value="1"/>
</dbReference>
<dbReference type="InterPro" id="IPR029068">
    <property type="entry name" value="Glyas_Bleomycin-R_OHBP_Dase"/>
</dbReference>
<evidence type="ECO:0000259" key="2">
    <source>
        <dbReference type="PROSITE" id="PS51819"/>
    </source>
</evidence>
<organism evidence="3 4">
    <name type="scientific">Streptomyces tirandamycinicus</name>
    <dbReference type="NCBI Taxonomy" id="2174846"/>
    <lineage>
        <taxon>Bacteria</taxon>
        <taxon>Bacillati</taxon>
        <taxon>Actinomycetota</taxon>
        <taxon>Actinomycetes</taxon>
        <taxon>Kitasatosporales</taxon>
        <taxon>Streptomycetaceae</taxon>
        <taxon>Streptomyces</taxon>
    </lineage>
</organism>
<dbReference type="PANTHER" id="PTHR43048">
    <property type="entry name" value="METHYLMALONYL-COA EPIMERASE"/>
    <property type="match status" value="1"/>
</dbReference>
<dbReference type="GO" id="GO:0046872">
    <property type="term" value="F:metal ion binding"/>
    <property type="evidence" value="ECO:0007669"/>
    <property type="project" value="UniProtKB-KW"/>
</dbReference>
<dbReference type="Proteomes" id="UP000244900">
    <property type="component" value="Chromosome"/>
</dbReference>
<dbReference type="PANTHER" id="PTHR43048:SF4">
    <property type="entry name" value="RING-CLEAVING DIOXYGENASE-RELATED"/>
    <property type="match status" value="1"/>
</dbReference>
<dbReference type="RefSeq" id="WP_051437097.1">
    <property type="nucleotide sequence ID" value="NZ_CP029188.1"/>
</dbReference>
<dbReference type="SUPFAM" id="SSF54593">
    <property type="entry name" value="Glyoxalase/Bleomycin resistance protein/Dihydroxybiphenyl dioxygenase"/>
    <property type="match status" value="1"/>
</dbReference>
<dbReference type="AlphaFoldDB" id="A0A2S1SYM7"/>